<dbReference type="EC" id="2.7.13.3" evidence="2"/>
<feature type="domain" description="Histidine kinase/HSP90-like ATPase" evidence="7">
    <location>
        <begin position="276"/>
        <end position="360"/>
    </location>
</feature>
<accession>F4KP97</accession>
<dbReference type="Pfam" id="PF02518">
    <property type="entry name" value="HATPase_c"/>
    <property type="match status" value="1"/>
</dbReference>
<dbReference type="InterPro" id="IPR036890">
    <property type="entry name" value="HATPase_C_sf"/>
</dbReference>
<dbReference type="KEGG" id="hhy:Halhy_0992"/>
<dbReference type="Gene3D" id="3.30.565.10">
    <property type="entry name" value="Histidine kinase-like ATPase, C-terminal domain"/>
    <property type="match status" value="1"/>
</dbReference>
<gene>
    <name evidence="8" type="ordered locus">Halhy_0992</name>
</gene>
<reference evidence="8 9" key="1">
    <citation type="journal article" date="2011" name="Stand. Genomic Sci.">
        <title>Complete genome sequence of Haliscomenobacter hydrossis type strain (O).</title>
        <authorList>
            <consortium name="US DOE Joint Genome Institute (JGI-PGF)"/>
            <person name="Daligault H."/>
            <person name="Lapidus A."/>
            <person name="Zeytun A."/>
            <person name="Nolan M."/>
            <person name="Lucas S."/>
            <person name="Del Rio T.G."/>
            <person name="Tice H."/>
            <person name="Cheng J.F."/>
            <person name="Tapia R."/>
            <person name="Han C."/>
            <person name="Goodwin L."/>
            <person name="Pitluck S."/>
            <person name="Liolios K."/>
            <person name="Pagani I."/>
            <person name="Ivanova N."/>
            <person name="Huntemann M."/>
            <person name="Mavromatis K."/>
            <person name="Mikhailova N."/>
            <person name="Pati A."/>
            <person name="Chen A."/>
            <person name="Palaniappan K."/>
            <person name="Land M."/>
            <person name="Hauser L."/>
            <person name="Brambilla E.M."/>
            <person name="Rohde M."/>
            <person name="Verbarg S."/>
            <person name="Goker M."/>
            <person name="Bristow J."/>
            <person name="Eisen J.A."/>
            <person name="Markowitz V."/>
            <person name="Hugenholtz P."/>
            <person name="Kyrpides N.C."/>
            <person name="Klenk H.P."/>
            <person name="Woyke T."/>
        </authorList>
    </citation>
    <scope>NUCLEOTIDE SEQUENCE [LARGE SCALE GENOMIC DNA]</scope>
    <source>
        <strain evidence="9">ATCC 27775 / DSM 1100 / LMG 10767 / O</strain>
    </source>
</reference>
<evidence type="ECO:0000256" key="6">
    <source>
        <dbReference type="SAM" id="Phobius"/>
    </source>
</evidence>
<proteinExistence type="predicted"/>
<dbReference type="SUPFAM" id="SSF55874">
    <property type="entry name" value="ATPase domain of HSP90 chaperone/DNA topoisomerase II/histidine kinase"/>
    <property type="match status" value="1"/>
</dbReference>
<evidence type="ECO:0000256" key="4">
    <source>
        <dbReference type="ARBA" id="ARBA00022777"/>
    </source>
</evidence>
<dbReference type="GO" id="GO:0004673">
    <property type="term" value="F:protein histidine kinase activity"/>
    <property type="evidence" value="ECO:0007669"/>
    <property type="project" value="UniProtKB-EC"/>
</dbReference>
<evidence type="ECO:0000256" key="2">
    <source>
        <dbReference type="ARBA" id="ARBA00012438"/>
    </source>
</evidence>
<dbReference type="eggNOG" id="COG4585">
    <property type="taxonomic scope" value="Bacteria"/>
</dbReference>
<keyword evidence="3" id="KW-0808">Transferase</keyword>
<evidence type="ECO:0000256" key="3">
    <source>
        <dbReference type="ARBA" id="ARBA00022679"/>
    </source>
</evidence>
<dbReference type="CDD" id="cd16917">
    <property type="entry name" value="HATPase_UhpB-NarQ-NarX-like"/>
    <property type="match status" value="1"/>
</dbReference>
<sequence length="363" mass="40974">MNLVNLFTLRNPLTLFFVLLGLCAYALTPPHALVQSVFVSGIPYTIQNEKIDVVDSDNLLIVLNRLPEGLHYQCTFKGGTSAYLLDSMFLSVTKLRKGAHSLTIAVRPQHPQYKKEHLNISVNDSFLKSWWFIPVLGFYLLLLLGAAIYFIGLINSRNKEKVMNLRSDWTNQLHNDIGGDLSSVALRLEILRKKLAEVDPKTFDNLSKIFNILNDIQRKLRFVFNLVDPKKDSLHVMFMGIYDFAQDNCSVQGIKLTYNNKISAEENLKIDVSRINQLFLVLKEALNNVFKSAKATTLSVDIKRIKEGIQIELKDNGIGFDPQANHQGNGLKNLKQLAKDGYMDINIDSKPGAGTCMVILVYL</sequence>
<dbReference type="EMBL" id="CP002691">
    <property type="protein sequence ID" value="AEE48891.1"/>
    <property type="molecule type" value="Genomic_DNA"/>
</dbReference>
<keyword evidence="4 8" id="KW-0418">Kinase</keyword>
<dbReference type="InterPro" id="IPR003594">
    <property type="entry name" value="HATPase_dom"/>
</dbReference>
<keyword evidence="9" id="KW-1185">Reference proteome</keyword>
<dbReference type="PANTHER" id="PTHR24421">
    <property type="entry name" value="NITRATE/NITRITE SENSOR PROTEIN NARX-RELATED"/>
    <property type="match status" value="1"/>
</dbReference>
<dbReference type="STRING" id="760192.Halhy_0992"/>
<keyword evidence="5" id="KW-0902">Two-component regulatory system</keyword>
<feature type="transmembrane region" description="Helical" evidence="6">
    <location>
        <begin position="131"/>
        <end position="154"/>
    </location>
</feature>
<reference key="2">
    <citation type="submission" date="2011-04" db="EMBL/GenBank/DDBJ databases">
        <title>Complete sequence of chromosome of Haliscomenobacter hydrossis DSM 1100.</title>
        <authorList>
            <consortium name="US DOE Joint Genome Institute (JGI-PGF)"/>
            <person name="Lucas S."/>
            <person name="Han J."/>
            <person name="Lapidus A."/>
            <person name="Bruce D."/>
            <person name="Goodwin L."/>
            <person name="Pitluck S."/>
            <person name="Peters L."/>
            <person name="Kyrpides N."/>
            <person name="Mavromatis K."/>
            <person name="Ivanova N."/>
            <person name="Ovchinnikova G."/>
            <person name="Pagani I."/>
            <person name="Daligault H."/>
            <person name="Detter J.C."/>
            <person name="Han C."/>
            <person name="Land M."/>
            <person name="Hauser L."/>
            <person name="Markowitz V."/>
            <person name="Cheng J.-F."/>
            <person name="Hugenholtz P."/>
            <person name="Woyke T."/>
            <person name="Wu D."/>
            <person name="Verbarg S."/>
            <person name="Frueling A."/>
            <person name="Brambilla E."/>
            <person name="Klenk H.-P."/>
            <person name="Eisen J.A."/>
        </authorList>
    </citation>
    <scope>NUCLEOTIDE SEQUENCE</scope>
    <source>
        <strain>DSM 1100</strain>
    </source>
</reference>
<evidence type="ECO:0000259" key="7">
    <source>
        <dbReference type="Pfam" id="PF02518"/>
    </source>
</evidence>
<dbReference type="GO" id="GO:0000160">
    <property type="term" value="P:phosphorelay signal transduction system"/>
    <property type="evidence" value="ECO:0007669"/>
    <property type="project" value="UniProtKB-KW"/>
</dbReference>
<keyword evidence="6" id="KW-0812">Transmembrane</keyword>
<protein>
    <recommendedName>
        <fullName evidence="2">histidine kinase</fullName>
        <ecNumber evidence="2">2.7.13.3</ecNumber>
    </recommendedName>
</protein>
<evidence type="ECO:0000313" key="8">
    <source>
        <dbReference type="EMBL" id="AEE48891.1"/>
    </source>
</evidence>
<name>F4KP97_HALH1</name>
<comment type="catalytic activity">
    <reaction evidence="1">
        <text>ATP + protein L-histidine = ADP + protein N-phospho-L-histidine.</text>
        <dbReference type="EC" id="2.7.13.3"/>
    </reaction>
</comment>
<organism evidence="8 9">
    <name type="scientific">Haliscomenobacter hydrossis (strain ATCC 27775 / DSM 1100 / LMG 10767 / O)</name>
    <dbReference type="NCBI Taxonomy" id="760192"/>
    <lineage>
        <taxon>Bacteria</taxon>
        <taxon>Pseudomonadati</taxon>
        <taxon>Bacteroidota</taxon>
        <taxon>Saprospiria</taxon>
        <taxon>Saprospirales</taxon>
        <taxon>Haliscomenobacteraceae</taxon>
        <taxon>Haliscomenobacter</taxon>
    </lineage>
</organism>
<keyword evidence="6" id="KW-0472">Membrane</keyword>
<dbReference type="InterPro" id="IPR050482">
    <property type="entry name" value="Sensor_HK_TwoCompSys"/>
</dbReference>
<dbReference type="AlphaFoldDB" id="F4KP97"/>
<dbReference type="PANTHER" id="PTHR24421:SF10">
    <property type="entry name" value="NITRATE_NITRITE SENSOR PROTEIN NARQ"/>
    <property type="match status" value="1"/>
</dbReference>
<evidence type="ECO:0000256" key="1">
    <source>
        <dbReference type="ARBA" id="ARBA00000085"/>
    </source>
</evidence>
<evidence type="ECO:0000256" key="5">
    <source>
        <dbReference type="ARBA" id="ARBA00023012"/>
    </source>
</evidence>
<keyword evidence="6" id="KW-1133">Transmembrane helix</keyword>
<dbReference type="Proteomes" id="UP000008461">
    <property type="component" value="Chromosome"/>
</dbReference>
<dbReference type="HOGENOM" id="CLU_762403_0_0_10"/>
<evidence type="ECO:0000313" key="9">
    <source>
        <dbReference type="Proteomes" id="UP000008461"/>
    </source>
</evidence>